<dbReference type="OrthoDB" id="222036at2157"/>
<dbReference type="AlphaFoldDB" id="A0A0U5H8V0"/>
<accession>A0A0U5H8V0</accession>
<evidence type="ECO:0000256" key="1">
    <source>
        <dbReference type="SAM" id="Phobius"/>
    </source>
</evidence>
<feature type="transmembrane region" description="Helical" evidence="1">
    <location>
        <begin position="45"/>
        <end position="63"/>
    </location>
</feature>
<sequence length="125" mass="13720">MPSPNKRFALTTAAGVLNTATLHWWAIFVIGMHGPGPRTTLATQIGAWSFWIIGGFLIGAIPIHLYFEYNLLTAPLLTILLTAYCFADRLGGSAGEFTVFYLAAWPVFLAVIGVIAAIEYYVRLR</sequence>
<dbReference type="EMBL" id="LN831303">
    <property type="protein sequence ID" value="CQH64233.1"/>
    <property type="molecule type" value="Genomic_DNA"/>
</dbReference>
<keyword evidence="1" id="KW-0812">Transmembrane</keyword>
<dbReference type="KEGG" id="hhb:Hhub_4329"/>
<dbReference type="GeneID" id="26660626"/>
<dbReference type="RefSeq" id="WP_059058784.1">
    <property type="nucleotide sequence ID" value="NZ_CEML01000003.1"/>
</dbReference>
<protein>
    <submittedName>
        <fullName evidence="2">Uncharacterized protein</fullName>
    </submittedName>
</protein>
<feature type="transmembrane region" description="Helical" evidence="1">
    <location>
        <begin position="99"/>
        <end position="122"/>
    </location>
</feature>
<keyword evidence="1" id="KW-1133">Transmembrane helix</keyword>
<evidence type="ECO:0000313" key="2">
    <source>
        <dbReference type="EMBL" id="CQH64233.1"/>
    </source>
</evidence>
<gene>
    <name evidence="2" type="ORF">HHUB_4329</name>
</gene>
<dbReference type="Proteomes" id="UP000066737">
    <property type="component" value="Plasmid pSTJ001"/>
</dbReference>
<keyword evidence="3" id="KW-1185">Reference proteome</keyword>
<feature type="transmembrane region" description="Helical" evidence="1">
    <location>
        <begin position="12"/>
        <end position="33"/>
    </location>
</feature>
<reference evidence="3" key="1">
    <citation type="journal article" date="2016" name="Environ. Microbiol.">
        <title>The complete genome of a viable archaeum isolated from 123-million-year-old rock salt.</title>
        <authorList>
            <person name="Jaakkola S.T."/>
            <person name="Pfeiffer F."/>
            <person name="Ravantti J.J."/>
            <person name="Guo Q."/>
            <person name="Liu Y."/>
            <person name="Chen X."/>
            <person name="Ma H."/>
            <person name="Yang C."/>
            <person name="Oksanen H.M."/>
            <person name="Bamford D.H."/>
        </authorList>
    </citation>
    <scope>NUCLEOTIDE SEQUENCE</scope>
    <source>
        <strain evidence="3">JI20-1</strain>
        <plasmid evidence="3">Plasmid pSTJ001</plasmid>
    </source>
</reference>
<keyword evidence="1" id="KW-0472">Membrane</keyword>
<proteinExistence type="predicted"/>
<geneLocation type="plasmid" evidence="3">
    <name>pSTJ001</name>
</geneLocation>
<evidence type="ECO:0000313" key="3">
    <source>
        <dbReference type="Proteomes" id="UP000066737"/>
    </source>
</evidence>
<name>A0A0U5H8V0_9EURY</name>
<organism evidence="2 3">
    <name type="scientific">Halobacterium hubeiense</name>
    <dbReference type="NCBI Taxonomy" id="1407499"/>
    <lineage>
        <taxon>Archaea</taxon>
        <taxon>Methanobacteriati</taxon>
        <taxon>Methanobacteriota</taxon>
        <taxon>Stenosarchaea group</taxon>
        <taxon>Halobacteria</taxon>
        <taxon>Halobacteriales</taxon>
        <taxon>Halobacteriaceae</taxon>
        <taxon>Halobacterium</taxon>
    </lineage>
</organism>